<dbReference type="Pfam" id="PF16344">
    <property type="entry name" value="FecR_C"/>
    <property type="match status" value="1"/>
</dbReference>
<comment type="caution">
    <text evidence="4">The sequence shown here is derived from an EMBL/GenBank/DDBJ whole genome shotgun (WGS) entry which is preliminary data.</text>
</comment>
<dbReference type="RefSeq" id="WP_158267281.1">
    <property type="nucleotide sequence ID" value="NZ_JAERMS010000023.1"/>
</dbReference>
<feature type="domain" description="FecR protein" evidence="2">
    <location>
        <begin position="176"/>
        <end position="268"/>
    </location>
</feature>
<dbReference type="InterPro" id="IPR012373">
    <property type="entry name" value="Ferrdict_sens_TM"/>
</dbReference>
<evidence type="ECO:0000313" key="5">
    <source>
        <dbReference type="Proteomes" id="UP000664265"/>
    </source>
</evidence>
<gene>
    <name evidence="4" type="ORF">JHU38_07855</name>
</gene>
<evidence type="ECO:0000259" key="2">
    <source>
        <dbReference type="Pfam" id="PF04773"/>
    </source>
</evidence>
<keyword evidence="1" id="KW-0472">Membrane</keyword>
<accession>A0ABS3M689</accession>
<protein>
    <submittedName>
        <fullName evidence="4">FecR domain-containing protein</fullName>
    </submittedName>
</protein>
<keyword evidence="1" id="KW-0812">Transmembrane</keyword>
<dbReference type="PANTHER" id="PTHR30273:SF2">
    <property type="entry name" value="PROTEIN FECR"/>
    <property type="match status" value="1"/>
</dbReference>
<dbReference type="Gene3D" id="2.60.120.1440">
    <property type="match status" value="1"/>
</dbReference>
<feature type="domain" description="Protein FecR C-terminal" evidence="3">
    <location>
        <begin position="312"/>
        <end position="380"/>
    </location>
</feature>
<keyword evidence="1" id="KW-1133">Transmembrane helix</keyword>
<dbReference type="InterPro" id="IPR032508">
    <property type="entry name" value="FecR_C"/>
</dbReference>
<dbReference type="Gene3D" id="3.55.50.30">
    <property type="match status" value="1"/>
</dbReference>
<evidence type="ECO:0000256" key="1">
    <source>
        <dbReference type="SAM" id="Phobius"/>
    </source>
</evidence>
<keyword evidence="5" id="KW-1185">Reference proteome</keyword>
<feature type="transmembrane region" description="Helical" evidence="1">
    <location>
        <begin position="91"/>
        <end position="112"/>
    </location>
</feature>
<dbReference type="PANTHER" id="PTHR30273">
    <property type="entry name" value="PERIPLASMIC SIGNAL SENSOR AND SIGMA FACTOR ACTIVATOR FECR-RELATED"/>
    <property type="match status" value="1"/>
</dbReference>
<evidence type="ECO:0000259" key="3">
    <source>
        <dbReference type="Pfam" id="PF16344"/>
    </source>
</evidence>
<dbReference type="Proteomes" id="UP000664265">
    <property type="component" value="Unassembled WGS sequence"/>
</dbReference>
<dbReference type="Pfam" id="PF04773">
    <property type="entry name" value="FecR"/>
    <property type="match status" value="1"/>
</dbReference>
<proteinExistence type="predicted"/>
<dbReference type="EMBL" id="JAERMS010000023">
    <property type="protein sequence ID" value="MBO1363683.1"/>
    <property type="molecule type" value="Genomic_DNA"/>
</dbReference>
<name>A0ABS3M689_9BACT</name>
<dbReference type="InterPro" id="IPR006860">
    <property type="entry name" value="FecR"/>
</dbReference>
<reference evidence="4 5" key="1">
    <citation type="submission" date="2021-01" db="EMBL/GenBank/DDBJ databases">
        <title>Prevotella A2931 sp. nov.</title>
        <authorList>
            <person name="Buhl M."/>
            <person name="Oberhettinger P."/>
        </authorList>
    </citation>
    <scope>NUCLEOTIDE SEQUENCE [LARGE SCALE GENOMIC DNA]</scope>
    <source>
        <strain evidence="4 5">A2931</strain>
    </source>
</reference>
<evidence type="ECO:0000313" key="4">
    <source>
        <dbReference type="EMBL" id="MBO1363683.1"/>
    </source>
</evidence>
<sequence>MDIDNLHQNADATEEHEVVNRIDNWDELTDDEIGALLSDKASQDAYRLLWSYRCARLREKSPAPDTAKAWKHFCATELAPRRLRSSYRRRLLYVAAAAAAVVAMVWGIHSYLDGRPAADHLMAFVAEDRPQKILLGKADEQMKDIELAYHDEGVVIDDERADFSHTSTRAEGVRMLSTPRGKAYKLILSDGTSVTLNAESKLIFPARFSGDVRRVKLKGEAYFKVKKDARHPFIVETDRILTRVLGTEFNLKAYPGSDNHVTLVSGSVAISNKTSRQKVVLKPGEDATLSDDEGFNVTCVDTEYYIQWKDGYFYFDNLPLIDILKEIGRWYNVSIEICDNSLMSYRLHFIADRNADISQVVKNLNAFSYIEAELKDNKIVLSKKREEN</sequence>
<organism evidence="4 5">
    <name type="scientific">Prevotella illustrans</name>
    <dbReference type="NCBI Taxonomy" id="2800387"/>
    <lineage>
        <taxon>Bacteria</taxon>
        <taxon>Pseudomonadati</taxon>
        <taxon>Bacteroidota</taxon>
        <taxon>Bacteroidia</taxon>
        <taxon>Bacteroidales</taxon>
        <taxon>Prevotellaceae</taxon>
        <taxon>Prevotella</taxon>
    </lineage>
</organism>